<evidence type="ECO:0000256" key="5">
    <source>
        <dbReference type="ARBA" id="ARBA00023136"/>
    </source>
</evidence>
<feature type="transmembrane region" description="Helical" evidence="9">
    <location>
        <begin position="266"/>
        <end position="286"/>
    </location>
</feature>
<dbReference type="GO" id="GO:0047408">
    <property type="term" value="F:alkenylglycerophosphocholine hydrolase activity"/>
    <property type="evidence" value="ECO:0007669"/>
    <property type="project" value="UniProtKB-EC"/>
</dbReference>
<dbReference type="EMBL" id="CADEPI010000454">
    <property type="protein sequence ID" value="CAB3386096.1"/>
    <property type="molecule type" value="Genomic_DNA"/>
</dbReference>
<comment type="catalytic activity">
    <reaction evidence="8">
        <text>a 1-O-(1Z-alkenyl)-sn-glycero-3-phosphocholine + H2O = a 2,3-saturated aldehyde + sn-glycerol 3-phosphocholine</text>
        <dbReference type="Rhea" id="RHEA:22544"/>
        <dbReference type="ChEBI" id="CHEBI:15377"/>
        <dbReference type="ChEBI" id="CHEBI:16870"/>
        <dbReference type="ChEBI" id="CHEBI:73359"/>
        <dbReference type="ChEBI" id="CHEBI:77287"/>
        <dbReference type="EC" id="3.3.2.2"/>
    </reaction>
</comment>
<keyword evidence="12" id="KW-1185">Reference proteome</keyword>
<evidence type="ECO:0000256" key="4">
    <source>
        <dbReference type="ARBA" id="ARBA00022989"/>
    </source>
</evidence>
<dbReference type="EC" id="3.3.2.2" evidence="6"/>
<sequence length="360" mass="40883">MSSRDREINSFRQEHESDEHWQLRREFLDAHFDKFPPSKLQCYSHTYVNIEVLGCRYPNETMQIIADLAAGLGSAHKRRKENNAQRITMDASNAAEQKIIPLDLGRFVSLRWACQSLITKRKGMETKNGQEGPAAFIRATLISLIPFLKCTLWYFIIWNQTPGLWNAVLKVLPVFSLLLFIYLRGKKEHKWTSWIVLGLLVSTVGDVFMVWRSQLVNGMAAFALAQICYIKAFGFTPLKPAIGVILYLGSFGALALLIPGLRHDTFLLVGLPFYSVLLSTMAWRANARFFAKERTCKWIRLSAAIGSLSFLISDMIIGFDRFYSPIPDAQVYIMSTYYVAQLGIALSAAEPLPSQKRKIN</sequence>
<comment type="similarity">
    <text evidence="2">Belongs to the TMEM86 family.</text>
</comment>
<dbReference type="Pfam" id="PF07947">
    <property type="entry name" value="YhhN"/>
    <property type="match status" value="1"/>
</dbReference>
<keyword evidence="4 9" id="KW-1133">Transmembrane helix</keyword>
<name>A0A8S1DVM8_9INSE</name>
<feature type="transmembrane region" description="Helical" evidence="9">
    <location>
        <begin position="241"/>
        <end position="260"/>
    </location>
</feature>
<feature type="transmembrane region" description="Helical" evidence="9">
    <location>
        <begin position="163"/>
        <end position="182"/>
    </location>
</feature>
<accession>A0A8S1DVM8</accession>
<evidence type="ECO:0000256" key="1">
    <source>
        <dbReference type="ARBA" id="ARBA00004141"/>
    </source>
</evidence>
<protein>
    <recommendedName>
        <fullName evidence="6">lysoplasmalogenase</fullName>
        <ecNumber evidence="6">3.3.2.2</ecNumber>
    </recommendedName>
</protein>
<dbReference type="OrthoDB" id="2133758at2759"/>
<comment type="caution">
    <text evidence="11">The sequence shown here is derived from an EMBL/GenBank/DDBJ whole genome shotgun (WGS) entry which is preliminary data.</text>
</comment>
<dbReference type="InterPro" id="IPR021859">
    <property type="entry name" value="XTBD"/>
</dbReference>
<feature type="transmembrane region" description="Helical" evidence="9">
    <location>
        <begin position="194"/>
        <end position="211"/>
    </location>
</feature>
<feature type="transmembrane region" description="Helical" evidence="9">
    <location>
        <begin position="217"/>
        <end position="234"/>
    </location>
</feature>
<dbReference type="PANTHER" id="PTHR31885">
    <property type="entry name" value="GH04784P"/>
    <property type="match status" value="1"/>
</dbReference>
<feature type="transmembrane region" description="Helical" evidence="9">
    <location>
        <begin position="331"/>
        <end position="349"/>
    </location>
</feature>
<dbReference type="InterPro" id="IPR012506">
    <property type="entry name" value="TMEM86B-like"/>
</dbReference>
<keyword evidence="3 9" id="KW-0812">Transmembrane</keyword>
<dbReference type="PROSITE" id="PS51827">
    <property type="entry name" value="XTBD"/>
    <property type="match status" value="1"/>
</dbReference>
<gene>
    <name evidence="11" type="ORF">CLODIP_2_CD09689</name>
</gene>
<feature type="transmembrane region" description="Helical" evidence="9">
    <location>
        <begin position="135"/>
        <end position="157"/>
    </location>
</feature>
<dbReference type="AlphaFoldDB" id="A0A8S1DVM8"/>
<dbReference type="Pfam" id="PF11952">
    <property type="entry name" value="XTBD"/>
    <property type="match status" value="1"/>
</dbReference>
<reference evidence="11 12" key="1">
    <citation type="submission" date="2020-04" db="EMBL/GenBank/DDBJ databases">
        <authorList>
            <person name="Alioto T."/>
            <person name="Alioto T."/>
            <person name="Gomez Garrido J."/>
        </authorList>
    </citation>
    <scope>NUCLEOTIDE SEQUENCE [LARGE SCALE GENOMIC DNA]</scope>
</reference>
<evidence type="ECO:0000256" key="3">
    <source>
        <dbReference type="ARBA" id="ARBA00022692"/>
    </source>
</evidence>
<feature type="transmembrane region" description="Helical" evidence="9">
    <location>
        <begin position="298"/>
        <end position="319"/>
    </location>
</feature>
<evidence type="ECO:0000256" key="6">
    <source>
        <dbReference type="ARBA" id="ARBA00035673"/>
    </source>
</evidence>
<feature type="domain" description="XRN2-binding (XTBD)" evidence="10">
    <location>
        <begin position="8"/>
        <end position="92"/>
    </location>
</feature>
<dbReference type="PANTHER" id="PTHR31885:SF6">
    <property type="entry name" value="GH04784P"/>
    <property type="match status" value="1"/>
</dbReference>
<proteinExistence type="inferred from homology"/>
<evidence type="ECO:0000313" key="11">
    <source>
        <dbReference type="EMBL" id="CAB3386096.1"/>
    </source>
</evidence>
<evidence type="ECO:0000256" key="9">
    <source>
        <dbReference type="SAM" id="Phobius"/>
    </source>
</evidence>
<dbReference type="Proteomes" id="UP000494165">
    <property type="component" value="Unassembled WGS sequence"/>
</dbReference>
<evidence type="ECO:0000256" key="8">
    <source>
        <dbReference type="ARBA" id="ARBA00049560"/>
    </source>
</evidence>
<comment type="subcellular location">
    <subcellularLocation>
        <location evidence="1">Membrane</location>
        <topology evidence="1">Multi-pass membrane protein</topology>
    </subcellularLocation>
</comment>
<comment type="catalytic activity">
    <reaction evidence="7">
        <text>a 1-O-(1Z-alkenyl)-sn-glycero-3-phosphoethanolamine + H2O = a 2,3-saturated aldehyde + sn-glycero-3-phosphoethanolamine</text>
        <dbReference type="Rhea" id="RHEA:16905"/>
        <dbReference type="ChEBI" id="CHEBI:15377"/>
        <dbReference type="ChEBI" id="CHEBI:73359"/>
        <dbReference type="ChEBI" id="CHEBI:77288"/>
        <dbReference type="ChEBI" id="CHEBI:143890"/>
        <dbReference type="EC" id="3.3.2.2"/>
    </reaction>
</comment>
<evidence type="ECO:0000313" key="12">
    <source>
        <dbReference type="Proteomes" id="UP000494165"/>
    </source>
</evidence>
<organism evidence="11 12">
    <name type="scientific">Cloeon dipterum</name>
    <dbReference type="NCBI Taxonomy" id="197152"/>
    <lineage>
        <taxon>Eukaryota</taxon>
        <taxon>Metazoa</taxon>
        <taxon>Ecdysozoa</taxon>
        <taxon>Arthropoda</taxon>
        <taxon>Hexapoda</taxon>
        <taxon>Insecta</taxon>
        <taxon>Pterygota</taxon>
        <taxon>Palaeoptera</taxon>
        <taxon>Ephemeroptera</taxon>
        <taxon>Pisciforma</taxon>
        <taxon>Baetidae</taxon>
        <taxon>Cloeon</taxon>
    </lineage>
</organism>
<evidence type="ECO:0000256" key="2">
    <source>
        <dbReference type="ARBA" id="ARBA00007375"/>
    </source>
</evidence>
<dbReference type="GO" id="GO:0016020">
    <property type="term" value="C:membrane"/>
    <property type="evidence" value="ECO:0007669"/>
    <property type="project" value="UniProtKB-SubCell"/>
</dbReference>
<evidence type="ECO:0000259" key="10">
    <source>
        <dbReference type="PROSITE" id="PS51827"/>
    </source>
</evidence>
<evidence type="ECO:0000256" key="7">
    <source>
        <dbReference type="ARBA" id="ARBA00049458"/>
    </source>
</evidence>
<keyword evidence="5 9" id="KW-0472">Membrane</keyword>